<dbReference type="GO" id="GO:0008270">
    <property type="term" value="F:zinc ion binding"/>
    <property type="evidence" value="ECO:0007669"/>
    <property type="project" value="UniProtKB-UniRule"/>
</dbReference>
<evidence type="ECO:0000256" key="9">
    <source>
        <dbReference type="ARBA" id="ARBA00048348"/>
    </source>
</evidence>
<dbReference type="InterPro" id="IPR023561">
    <property type="entry name" value="Carbonic_anhydrase_a-class"/>
</dbReference>
<dbReference type="InterPro" id="IPR041891">
    <property type="entry name" value="Alpha_CA_prokaryot-like"/>
</dbReference>
<comment type="similarity">
    <text evidence="3 10">Belongs to the alpha-carbonic anhydrase family.</text>
</comment>
<comment type="cofactor">
    <cofactor evidence="1 10">
        <name>Zn(2+)</name>
        <dbReference type="ChEBI" id="CHEBI:29105"/>
    </cofactor>
</comment>
<dbReference type="AlphaFoldDB" id="A0A1M7YTR8"/>
<evidence type="ECO:0000256" key="4">
    <source>
        <dbReference type="ARBA" id="ARBA00012925"/>
    </source>
</evidence>
<keyword evidence="8 10" id="KW-0456">Lyase</keyword>
<evidence type="ECO:0000256" key="10">
    <source>
        <dbReference type="RuleBase" id="RU367011"/>
    </source>
</evidence>
<dbReference type="EC" id="4.2.1.1" evidence="4 10"/>
<evidence type="ECO:0000256" key="7">
    <source>
        <dbReference type="ARBA" id="ARBA00022833"/>
    </source>
</evidence>
<proteinExistence type="inferred from homology"/>
<gene>
    <name evidence="12" type="primary">cah</name>
    <name evidence="12" type="ORF">VQ7734_01810</name>
</gene>
<feature type="chain" id="PRO_5025084949" description="Carbonic anhydrase" evidence="10">
    <location>
        <begin position="21"/>
        <end position="239"/>
    </location>
</feature>
<evidence type="ECO:0000313" key="13">
    <source>
        <dbReference type="Proteomes" id="UP000184600"/>
    </source>
</evidence>
<evidence type="ECO:0000313" key="12">
    <source>
        <dbReference type="EMBL" id="SHO56047.1"/>
    </source>
</evidence>
<dbReference type="GO" id="GO:0004089">
    <property type="term" value="F:carbonate dehydratase activity"/>
    <property type="evidence" value="ECO:0007669"/>
    <property type="project" value="UniProtKB-UniRule"/>
</dbReference>
<dbReference type="Proteomes" id="UP000184600">
    <property type="component" value="Unassembled WGS sequence"/>
</dbReference>
<dbReference type="Pfam" id="PF00194">
    <property type="entry name" value="Carb_anhydrase"/>
    <property type="match status" value="1"/>
</dbReference>
<dbReference type="InterPro" id="IPR036398">
    <property type="entry name" value="CA_dom_sf"/>
</dbReference>
<dbReference type="SUPFAM" id="SSF51069">
    <property type="entry name" value="Carbonic anhydrase"/>
    <property type="match status" value="1"/>
</dbReference>
<organism evidence="12 13">
    <name type="scientific">Vibrio quintilis</name>
    <dbReference type="NCBI Taxonomy" id="1117707"/>
    <lineage>
        <taxon>Bacteria</taxon>
        <taxon>Pseudomonadati</taxon>
        <taxon>Pseudomonadota</taxon>
        <taxon>Gammaproteobacteria</taxon>
        <taxon>Vibrionales</taxon>
        <taxon>Vibrionaceae</taxon>
        <taxon>Vibrio</taxon>
    </lineage>
</organism>
<evidence type="ECO:0000256" key="6">
    <source>
        <dbReference type="ARBA" id="ARBA00022723"/>
    </source>
</evidence>
<comment type="catalytic activity">
    <reaction evidence="9 10">
        <text>hydrogencarbonate + H(+) = CO2 + H2O</text>
        <dbReference type="Rhea" id="RHEA:10748"/>
        <dbReference type="ChEBI" id="CHEBI:15377"/>
        <dbReference type="ChEBI" id="CHEBI:15378"/>
        <dbReference type="ChEBI" id="CHEBI:16526"/>
        <dbReference type="ChEBI" id="CHEBI:17544"/>
        <dbReference type="EC" id="4.2.1.1"/>
    </reaction>
</comment>
<keyword evidence="13" id="KW-1185">Reference proteome</keyword>
<evidence type="ECO:0000256" key="1">
    <source>
        <dbReference type="ARBA" id="ARBA00001947"/>
    </source>
</evidence>
<protein>
    <recommendedName>
        <fullName evidence="5 10">Carbonic anhydrase</fullName>
        <ecNumber evidence="4 10">4.2.1.1</ecNumber>
    </recommendedName>
</protein>
<dbReference type="PROSITE" id="PS00162">
    <property type="entry name" value="ALPHA_CA_1"/>
    <property type="match status" value="1"/>
</dbReference>
<dbReference type="STRING" id="1117707.VQ7734_01810"/>
<evidence type="ECO:0000256" key="3">
    <source>
        <dbReference type="ARBA" id="ARBA00010718"/>
    </source>
</evidence>
<evidence type="ECO:0000256" key="8">
    <source>
        <dbReference type="ARBA" id="ARBA00023239"/>
    </source>
</evidence>
<evidence type="ECO:0000256" key="5">
    <source>
        <dbReference type="ARBA" id="ARBA00014628"/>
    </source>
</evidence>
<dbReference type="EMBL" id="FRFG01000019">
    <property type="protein sequence ID" value="SHO56047.1"/>
    <property type="molecule type" value="Genomic_DNA"/>
</dbReference>
<name>A0A1M7YTR8_9VIBR</name>
<dbReference type="PANTHER" id="PTHR18952">
    <property type="entry name" value="CARBONIC ANHYDRASE"/>
    <property type="match status" value="1"/>
</dbReference>
<feature type="signal peptide" evidence="10">
    <location>
        <begin position="1"/>
        <end position="20"/>
    </location>
</feature>
<dbReference type="PROSITE" id="PS51144">
    <property type="entry name" value="ALPHA_CA_2"/>
    <property type="match status" value="1"/>
</dbReference>
<keyword evidence="7 10" id="KW-0862">Zinc</keyword>
<sequence>MKYHLLALSASLALMGNAAASEWGYSGQHNPEHWGEVSATCLQGRNQSPIDIDHAVQASMKPLEIHYNGTVVGIVNNGHTIQAKVAGDNTMTVDGKTFKLAQFHFHTPSENYVDNHQYAMEAHFVNKDDSGHLAVIAVMFDKGQKSQFMDKLTANLPKTGHSEKFAHPLMVKDLLPHSQTAYYRFNGSLTTPPCSEGVRWFVMKDTETLSDTQQHAMMKIMGHNNRPLQSLNARVVTSN</sequence>
<feature type="domain" description="Alpha-carbonic anhydrase" evidence="11">
    <location>
        <begin position="21"/>
        <end position="239"/>
    </location>
</feature>
<keyword evidence="10" id="KW-0732">Signal</keyword>
<reference evidence="13" key="1">
    <citation type="submission" date="2016-12" db="EMBL/GenBank/DDBJ databases">
        <authorList>
            <person name="Rodrigo-Torres L."/>
            <person name="Arahal R.D."/>
            <person name="Lucena T."/>
        </authorList>
    </citation>
    <scope>NUCLEOTIDE SEQUENCE [LARGE SCALE GENOMIC DNA]</scope>
</reference>
<keyword evidence="6 10" id="KW-0479">Metal-binding</keyword>
<dbReference type="CDD" id="cd03124">
    <property type="entry name" value="alpha_CA_prokaryotic_like"/>
    <property type="match status" value="1"/>
</dbReference>
<evidence type="ECO:0000259" key="11">
    <source>
        <dbReference type="PROSITE" id="PS51144"/>
    </source>
</evidence>
<dbReference type="SMART" id="SM01057">
    <property type="entry name" value="Carb_anhydrase"/>
    <property type="match status" value="1"/>
</dbReference>
<comment type="function">
    <text evidence="2 10">Reversible hydration of carbon dioxide.</text>
</comment>
<dbReference type="InterPro" id="IPR001148">
    <property type="entry name" value="CA_dom"/>
</dbReference>
<evidence type="ECO:0000256" key="2">
    <source>
        <dbReference type="ARBA" id="ARBA00002904"/>
    </source>
</evidence>
<accession>A0A1M7YTR8</accession>
<dbReference type="Gene3D" id="3.10.200.10">
    <property type="entry name" value="Alpha carbonic anhydrase"/>
    <property type="match status" value="1"/>
</dbReference>
<dbReference type="RefSeq" id="WP_073581602.1">
    <property type="nucleotide sequence ID" value="NZ_AP024897.1"/>
</dbReference>
<dbReference type="InterPro" id="IPR018338">
    <property type="entry name" value="Carbonic_anhydrase_a-class_CS"/>
</dbReference>
<dbReference type="OrthoDB" id="5327615at2"/>
<dbReference type="PANTHER" id="PTHR18952:SF265">
    <property type="entry name" value="CARBONIC ANHYDRASE"/>
    <property type="match status" value="1"/>
</dbReference>